<dbReference type="Pfam" id="PF05380">
    <property type="entry name" value="Peptidase_A17"/>
    <property type="match status" value="1"/>
</dbReference>
<name>A0ABQ8TLT9_PERAM</name>
<dbReference type="InterPro" id="IPR043502">
    <property type="entry name" value="DNA/RNA_pol_sf"/>
</dbReference>
<keyword evidence="2" id="KW-1185">Reference proteome</keyword>
<accession>A0ABQ8TLT9</accession>
<dbReference type="InterPro" id="IPR008042">
    <property type="entry name" value="Retrotrans_Pao"/>
</dbReference>
<dbReference type="EMBL" id="JAJSOF020000005">
    <property type="protein sequence ID" value="KAJ4447477.1"/>
    <property type="molecule type" value="Genomic_DNA"/>
</dbReference>
<reference evidence="1 2" key="1">
    <citation type="journal article" date="2022" name="Allergy">
        <title>Genome assembly and annotation of Periplaneta americana reveal a comprehensive cockroach allergen profile.</title>
        <authorList>
            <person name="Wang L."/>
            <person name="Xiong Q."/>
            <person name="Saelim N."/>
            <person name="Wang L."/>
            <person name="Nong W."/>
            <person name="Wan A.T."/>
            <person name="Shi M."/>
            <person name="Liu X."/>
            <person name="Cao Q."/>
            <person name="Hui J.H.L."/>
            <person name="Sookrung N."/>
            <person name="Leung T.F."/>
            <person name="Tungtrongchitr A."/>
            <person name="Tsui S.K.W."/>
        </authorList>
    </citation>
    <scope>NUCLEOTIDE SEQUENCE [LARGE SCALE GENOMIC DNA]</scope>
    <source>
        <strain evidence="1">PWHHKU_190912</strain>
    </source>
</reference>
<gene>
    <name evidence="1" type="ORF">ANN_09484</name>
</gene>
<evidence type="ECO:0000313" key="2">
    <source>
        <dbReference type="Proteomes" id="UP001148838"/>
    </source>
</evidence>
<dbReference type="SUPFAM" id="SSF56672">
    <property type="entry name" value="DNA/RNA polymerases"/>
    <property type="match status" value="1"/>
</dbReference>
<dbReference type="Proteomes" id="UP001148838">
    <property type="component" value="Unassembled WGS sequence"/>
</dbReference>
<dbReference type="PANTHER" id="PTHR47331">
    <property type="entry name" value="PHD-TYPE DOMAIN-CONTAINING PROTEIN"/>
    <property type="match status" value="1"/>
</dbReference>
<comment type="caution">
    <text evidence="1">The sequence shown here is derived from an EMBL/GenBank/DDBJ whole genome shotgun (WGS) entry which is preliminary data.</text>
</comment>
<evidence type="ECO:0000313" key="1">
    <source>
        <dbReference type="EMBL" id="KAJ4447477.1"/>
    </source>
</evidence>
<organism evidence="1 2">
    <name type="scientific">Periplaneta americana</name>
    <name type="common">American cockroach</name>
    <name type="synonym">Blatta americana</name>
    <dbReference type="NCBI Taxonomy" id="6978"/>
    <lineage>
        <taxon>Eukaryota</taxon>
        <taxon>Metazoa</taxon>
        <taxon>Ecdysozoa</taxon>
        <taxon>Arthropoda</taxon>
        <taxon>Hexapoda</taxon>
        <taxon>Insecta</taxon>
        <taxon>Pterygota</taxon>
        <taxon>Neoptera</taxon>
        <taxon>Polyneoptera</taxon>
        <taxon>Dictyoptera</taxon>
        <taxon>Blattodea</taxon>
        <taxon>Blattoidea</taxon>
        <taxon>Blattidae</taxon>
        <taxon>Blattinae</taxon>
        <taxon>Periplaneta</taxon>
    </lineage>
</organism>
<sequence length="510" mass="58187">MKTRPGYPTLQNTNLGWILSGEYPQLNEDRDKRQEPKSLFVTSDHSLGHQMQRFWTLEEINHITYSPEHRKCEKHFKDTTVRDDDGRYIVELPLKNEINLGNSKEIALQRFHFLEKKLQACPRLCTEYVGFMRECEKLGHMFEVHSNSTLREPEYYIPHHAVHKHSSSTTKTRVVFYASAKTDNGVSLNNIGPTDELKTYALTTVTYGISSAAYLATRCLQQLAIDEATRFPRAASVLQHDFYVDDCISGADTLEEALKLRIELQNLLQLGGFPLRKWCTNSLELLESIPKNLREYKHALTGSDSNIVKTLSSNWLPSTDQFRINCDLNSNARESTTQNIFTQRLWQEGSGWDDQLSGNLLDTWNELYQQIPALNHLQIPRLVLSEGTVKNIERHGFSDASQTAYGASVYVRSVNREGKTLTRLLCAKSRVAPLKQFSIQRLELCGALTLASLIKKILSAIRITPDCIRLWTDSEIVLPWLHACRKQGSRVSRHCTSFTLVPCKVTGQSR</sequence>
<proteinExistence type="predicted"/>
<protein>
    <submittedName>
        <fullName evidence="1">Uncharacterized protein</fullName>
    </submittedName>
</protein>